<protein>
    <submittedName>
        <fullName evidence="1">8276_t:CDS:1</fullName>
    </submittedName>
</protein>
<dbReference type="EMBL" id="CAJVPW010001670">
    <property type="protein sequence ID" value="CAG8489465.1"/>
    <property type="molecule type" value="Genomic_DNA"/>
</dbReference>
<comment type="caution">
    <text evidence="1">The sequence shown here is derived from an EMBL/GenBank/DDBJ whole genome shotgun (WGS) entry which is preliminary data.</text>
</comment>
<gene>
    <name evidence="1" type="ORF">SPELUC_LOCUS2494</name>
</gene>
<keyword evidence="2" id="KW-1185">Reference proteome</keyword>
<proteinExistence type="predicted"/>
<evidence type="ECO:0000313" key="1">
    <source>
        <dbReference type="EMBL" id="CAG8489465.1"/>
    </source>
</evidence>
<sequence>MNKENVSSLKIEKVEITDNSQKGKLVLKEVPYKNLVSWNEQVEIEIERTKAFSIQEHKENKTDILKENNIGNSLLDNIQKTNPYTNLQEDSNK</sequence>
<dbReference type="Proteomes" id="UP000789366">
    <property type="component" value="Unassembled WGS sequence"/>
</dbReference>
<evidence type="ECO:0000313" key="2">
    <source>
        <dbReference type="Proteomes" id="UP000789366"/>
    </source>
</evidence>
<organism evidence="1 2">
    <name type="scientific">Cetraspora pellucida</name>
    <dbReference type="NCBI Taxonomy" id="1433469"/>
    <lineage>
        <taxon>Eukaryota</taxon>
        <taxon>Fungi</taxon>
        <taxon>Fungi incertae sedis</taxon>
        <taxon>Mucoromycota</taxon>
        <taxon>Glomeromycotina</taxon>
        <taxon>Glomeromycetes</taxon>
        <taxon>Diversisporales</taxon>
        <taxon>Gigasporaceae</taxon>
        <taxon>Cetraspora</taxon>
    </lineage>
</organism>
<reference evidence="1" key="1">
    <citation type="submission" date="2021-06" db="EMBL/GenBank/DDBJ databases">
        <authorList>
            <person name="Kallberg Y."/>
            <person name="Tangrot J."/>
            <person name="Rosling A."/>
        </authorList>
    </citation>
    <scope>NUCLEOTIDE SEQUENCE</scope>
    <source>
        <strain evidence="1">28 12/20/2015</strain>
    </source>
</reference>
<accession>A0ACA9KRT6</accession>
<name>A0ACA9KRT6_9GLOM</name>